<dbReference type="SUPFAM" id="SSF49265">
    <property type="entry name" value="Fibronectin type III"/>
    <property type="match status" value="1"/>
</dbReference>
<dbReference type="PANTHER" id="PTHR23037">
    <property type="entry name" value="CYTOKINE RECEPTOR"/>
    <property type="match status" value="1"/>
</dbReference>
<evidence type="ECO:0000256" key="5">
    <source>
        <dbReference type="ARBA" id="ARBA00023136"/>
    </source>
</evidence>
<keyword evidence="2" id="KW-0812">Transmembrane</keyword>
<evidence type="ECO:0000256" key="2">
    <source>
        <dbReference type="ARBA" id="ARBA00022692"/>
    </source>
</evidence>
<dbReference type="InterPro" id="IPR036116">
    <property type="entry name" value="FN3_sf"/>
</dbReference>
<dbReference type="AlphaFoldDB" id="A0A3B3RBQ0"/>
<dbReference type="KEGG" id="pki:111833430"/>
<organism evidence="8 9">
    <name type="scientific">Paramormyrops kingsleyae</name>
    <dbReference type="NCBI Taxonomy" id="1676925"/>
    <lineage>
        <taxon>Eukaryota</taxon>
        <taxon>Metazoa</taxon>
        <taxon>Chordata</taxon>
        <taxon>Craniata</taxon>
        <taxon>Vertebrata</taxon>
        <taxon>Euteleostomi</taxon>
        <taxon>Actinopterygii</taxon>
        <taxon>Neopterygii</taxon>
        <taxon>Teleostei</taxon>
        <taxon>Osteoglossocephala</taxon>
        <taxon>Osteoglossomorpha</taxon>
        <taxon>Osteoglossiformes</taxon>
        <taxon>Mormyridae</taxon>
        <taxon>Paramormyrops</taxon>
    </lineage>
</organism>
<dbReference type="GO" id="GO:0004896">
    <property type="term" value="F:cytokine receptor activity"/>
    <property type="evidence" value="ECO:0007669"/>
    <property type="project" value="TreeGrafter"/>
</dbReference>
<reference evidence="8" key="2">
    <citation type="submission" date="2025-09" db="UniProtKB">
        <authorList>
            <consortium name="Ensembl"/>
        </authorList>
    </citation>
    <scope>IDENTIFICATION</scope>
</reference>
<evidence type="ECO:0000313" key="9">
    <source>
        <dbReference type="Proteomes" id="UP000261540"/>
    </source>
</evidence>
<name>A0A3B3RBQ0_9TELE</name>
<dbReference type="STRING" id="1676925.ENSPKIP00000015350"/>
<keyword evidence="6" id="KW-0675">Receptor</keyword>
<dbReference type="GO" id="GO:0009897">
    <property type="term" value="C:external side of plasma membrane"/>
    <property type="evidence" value="ECO:0007669"/>
    <property type="project" value="TreeGrafter"/>
</dbReference>
<evidence type="ECO:0000256" key="1">
    <source>
        <dbReference type="ARBA" id="ARBA00004167"/>
    </source>
</evidence>
<keyword evidence="5" id="KW-0472">Membrane</keyword>
<dbReference type="PANTHER" id="PTHR23037:SF7">
    <property type="entry name" value="INTERLEUKIN-21 RECEPTOR"/>
    <property type="match status" value="1"/>
</dbReference>
<evidence type="ECO:0000256" key="3">
    <source>
        <dbReference type="ARBA" id="ARBA00022729"/>
    </source>
</evidence>
<keyword evidence="4" id="KW-1133">Transmembrane helix</keyword>
<evidence type="ECO:0000256" key="7">
    <source>
        <dbReference type="SAM" id="SignalP"/>
    </source>
</evidence>
<keyword evidence="3 7" id="KW-0732">Signal</keyword>
<dbReference type="GeneTree" id="ENSGT00510000048783"/>
<accession>A0A3B3RBQ0</accession>
<keyword evidence="9" id="KW-1185">Reference proteome</keyword>
<dbReference type="Ensembl" id="ENSPKIT00000039814.1">
    <property type="protein sequence ID" value="ENSPKIP00000015350.1"/>
    <property type="gene ID" value="ENSPKIG00000002105.1"/>
</dbReference>
<dbReference type="Proteomes" id="UP000261540">
    <property type="component" value="Unplaced"/>
</dbReference>
<feature type="signal peptide" evidence="7">
    <location>
        <begin position="1"/>
        <end position="22"/>
    </location>
</feature>
<comment type="subcellular location">
    <subcellularLocation>
        <location evidence="1">Membrane</location>
        <topology evidence="1">Single-pass membrane protein</topology>
    </subcellularLocation>
</comment>
<evidence type="ECO:0000256" key="4">
    <source>
        <dbReference type="ARBA" id="ARBA00022989"/>
    </source>
</evidence>
<dbReference type="Gene3D" id="2.60.40.10">
    <property type="entry name" value="Immunoglobulins"/>
    <property type="match status" value="1"/>
</dbReference>
<evidence type="ECO:0000313" key="8">
    <source>
        <dbReference type="Ensembl" id="ENSPKIP00000015350.1"/>
    </source>
</evidence>
<protein>
    <submittedName>
        <fullName evidence="8">Interleukin-21 receptor-like</fullName>
    </submittedName>
</protein>
<evidence type="ECO:0000256" key="6">
    <source>
        <dbReference type="ARBA" id="ARBA00023170"/>
    </source>
</evidence>
<dbReference type="InterPro" id="IPR013783">
    <property type="entry name" value="Ig-like_fold"/>
</dbReference>
<sequence length="544" mass="61232">MGARVRTIFLTLCGSILLTTWGCQLSCSTDFISSLNCSCTGHLPSDISYYIEAHCWDDLDTVNASCEITSPRPWCILELDYEFNIGSDTECKVWGTPADEWTTSLNSSVYLVLASHVKPQPPFNVLLRENGSNFNISWEMVYTEDKNIYLNNMLMYRIRLRPEDGSSKDPIYYTLIEDQRYMQISCSNLQGGKKFMVDVQAKPSRLFEEKFLNYWSEFSQTLQLHCKKPDDRIYQNWMHLFTPLLLVACACICYLGRKRVWLMKVCVCSYIPSPEDFFKPLYRKHGGDFTKWVGPTFVFGEFDFMEKNMEVVSGKQLCSTVKCEKETEESSSRCGRGGKCSSSGFAANILAQSSSQQNLLEGSNRSQDTLISSGLLSINTVTVIGEESGWDPYRGSCPYPAFRLEENPSKEDEDQLTVEATQRAAISSGHTSGGRRISTELSGQLRLFSLPWNLASSGNEVEQLSLDSFSSAERSEDGYPNVVLDLDTIDSGFLESECSSPVQSDFSNKEDIEDVVISVPQHSRTNYVKQWVNANSAPDTQADV</sequence>
<reference evidence="8" key="1">
    <citation type="submission" date="2025-08" db="UniProtKB">
        <authorList>
            <consortium name="Ensembl"/>
        </authorList>
    </citation>
    <scope>IDENTIFICATION</scope>
</reference>
<feature type="chain" id="PRO_5017447137" evidence="7">
    <location>
        <begin position="23"/>
        <end position="544"/>
    </location>
</feature>
<proteinExistence type="predicted"/>